<accession>A0A934WGJ9</accession>
<keyword evidence="3" id="KW-1185">Reference proteome</keyword>
<dbReference type="RefSeq" id="WP_201156768.1">
    <property type="nucleotide sequence ID" value="NZ_NHSD01000194.1"/>
</dbReference>
<sequence>ESPLVVAAELRRAQRAAPPHAPEDGPQAMAVVQTLSEAMLLQSRTVAEAVSGQSRGARRGRSRRRLHKRISYSVD</sequence>
<comment type="caution">
    <text evidence="2">The sequence shown here is derived from an EMBL/GenBank/DDBJ whole genome shotgun (WGS) entry which is preliminary data.</text>
</comment>
<reference evidence="2" key="1">
    <citation type="submission" date="2017-05" db="EMBL/GenBank/DDBJ databases">
        <authorList>
            <person name="Imhoff J.F."/>
            <person name="Rahn T."/>
            <person name="Kuenzel S."/>
            <person name="Neulinger S.C."/>
        </authorList>
    </citation>
    <scope>NUCLEOTIDE SEQUENCE</scope>
    <source>
        <strain evidence="2">LMG 28126</strain>
    </source>
</reference>
<reference evidence="2" key="2">
    <citation type="journal article" date="2020" name="Microorganisms">
        <title>Osmotic Adaptation and Compatible Solute Biosynthesis of Phototrophic Bacteria as Revealed from Genome Analyses.</title>
        <authorList>
            <person name="Imhoff J.F."/>
            <person name="Rahn T."/>
            <person name="Kunzel S."/>
            <person name="Keller A."/>
            <person name="Neulinger S.C."/>
        </authorList>
    </citation>
    <scope>NUCLEOTIDE SEQUENCE</scope>
    <source>
        <strain evidence="2">LMG 28126</strain>
    </source>
</reference>
<dbReference type="AlphaFoldDB" id="A0A934WGJ9"/>
<proteinExistence type="predicted"/>
<gene>
    <name evidence="2" type="ORF">CCR87_06515</name>
</gene>
<feature type="region of interest" description="Disordered" evidence="1">
    <location>
        <begin position="48"/>
        <end position="75"/>
    </location>
</feature>
<evidence type="ECO:0000256" key="1">
    <source>
        <dbReference type="SAM" id="MobiDB-lite"/>
    </source>
</evidence>
<organism evidence="2 3">
    <name type="scientific">Rhodobaculum claviforme</name>
    <dbReference type="NCBI Taxonomy" id="1549854"/>
    <lineage>
        <taxon>Bacteria</taxon>
        <taxon>Pseudomonadati</taxon>
        <taxon>Pseudomonadota</taxon>
        <taxon>Alphaproteobacteria</taxon>
        <taxon>Rhodobacterales</taxon>
        <taxon>Paracoccaceae</taxon>
        <taxon>Rhodobaculum</taxon>
    </lineage>
</organism>
<protein>
    <submittedName>
        <fullName evidence="2">Uncharacterized protein</fullName>
    </submittedName>
</protein>
<dbReference type="Proteomes" id="UP000706333">
    <property type="component" value="Unassembled WGS sequence"/>
</dbReference>
<evidence type="ECO:0000313" key="2">
    <source>
        <dbReference type="EMBL" id="MBK5927000.1"/>
    </source>
</evidence>
<feature type="compositionally biased region" description="Basic residues" evidence="1">
    <location>
        <begin position="56"/>
        <end position="75"/>
    </location>
</feature>
<feature type="non-terminal residue" evidence="2">
    <location>
        <position position="1"/>
    </location>
</feature>
<name>A0A934WGJ9_9RHOB</name>
<evidence type="ECO:0000313" key="3">
    <source>
        <dbReference type="Proteomes" id="UP000706333"/>
    </source>
</evidence>
<dbReference type="EMBL" id="NHSD01000194">
    <property type="protein sequence ID" value="MBK5927000.1"/>
    <property type="molecule type" value="Genomic_DNA"/>
</dbReference>